<accession>A0A0F8WNK7</accession>
<reference evidence="1" key="1">
    <citation type="journal article" date="2015" name="Nature">
        <title>Complex archaea that bridge the gap between prokaryotes and eukaryotes.</title>
        <authorList>
            <person name="Spang A."/>
            <person name="Saw J.H."/>
            <person name="Jorgensen S.L."/>
            <person name="Zaremba-Niedzwiedzka K."/>
            <person name="Martijn J."/>
            <person name="Lind A.E."/>
            <person name="van Eijk R."/>
            <person name="Schleper C."/>
            <person name="Guy L."/>
            <person name="Ettema T.J."/>
        </authorList>
    </citation>
    <scope>NUCLEOTIDE SEQUENCE</scope>
</reference>
<comment type="caution">
    <text evidence="1">The sequence shown here is derived from an EMBL/GenBank/DDBJ whole genome shotgun (WGS) entry which is preliminary data.</text>
</comment>
<feature type="non-terminal residue" evidence="1">
    <location>
        <position position="118"/>
    </location>
</feature>
<proteinExistence type="predicted"/>
<evidence type="ECO:0000313" key="1">
    <source>
        <dbReference type="EMBL" id="KKK58293.1"/>
    </source>
</evidence>
<sequence>MKKTQYTSGFECFWKVWCDLTGNQQGKPMAFKYWKRDTLEADADCVVRILGSQVAEKKRLGTYSKGVPCWPWCQRWLSERRYEYIPEPPKKISYRRSEPKRINIDPKTYLTAAQKKSI</sequence>
<protein>
    <submittedName>
        <fullName evidence="1">Uncharacterized protein</fullName>
    </submittedName>
</protein>
<name>A0A0F8WNK7_9ZZZZ</name>
<organism evidence="1">
    <name type="scientific">marine sediment metagenome</name>
    <dbReference type="NCBI Taxonomy" id="412755"/>
    <lineage>
        <taxon>unclassified sequences</taxon>
        <taxon>metagenomes</taxon>
        <taxon>ecological metagenomes</taxon>
    </lineage>
</organism>
<dbReference type="EMBL" id="LAZR01064055">
    <property type="protein sequence ID" value="KKK58293.1"/>
    <property type="molecule type" value="Genomic_DNA"/>
</dbReference>
<gene>
    <name evidence="1" type="ORF">LCGC14_3045920</name>
</gene>
<dbReference type="AlphaFoldDB" id="A0A0F8WNK7"/>